<evidence type="ECO:0000256" key="3">
    <source>
        <dbReference type="SAM" id="Phobius"/>
    </source>
</evidence>
<evidence type="ECO:0000259" key="4">
    <source>
        <dbReference type="PROSITE" id="PS50893"/>
    </source>
</evidence>
<dbReference type="GO" id="GO:0016020">
    <property type="term" value="C:membrane"/>
    <property type="evidence" value="ECO:0007669"/>
    <property type="project" value="InterPro"/>
</dbReference>
<dbReference type="RefSeq" id="XP_004027150.1">
    <property type="nucleotide sequence ID" value="XM_004027101.1"/>
</dbReference>
<dbReference type="GO" id="GO:0005319">
    <property type="term" value="F:lipid transporter activity"/>
    <property type="evidence" value="ECO:0007669"/>
    <property type="project" value="TreeGrafter"/>
</dbReference>
<feature type="transmembrane region" description="Helical" evidence="3">
    <location>
        <begin position="47"/>
        <end position="68"/>
    </location>
</feature>
<dbReference type="PANTHER" id="PTHR19229">
    <property type="entry name" value="ATP-BINDING CASSETTE TRANSPORTER SUBFAMILY A ABCA"/>
    <property type="match status" value="1"/>
</dbReference>
<dbReference type="Proteomes" id="UP000008983">
    <property type="component" value="Unassembled WGS sequence"/>
</dbReference>
<dbReference type="OrthoDB" id="311765at2759"/>
<feature type="transmembrane region" description="Helical" evidence="3">
    <location>
        <begin position="156"/>
        <end position="176"/>
    </location>
</feature>
<protein>
    <recommendedName>
        <fullName evidence="4">ABC transporter domain-containing protein</fullName>
    </recommendedName>
</protein>
<feature type="transmembrane region" description="Helical" evidence="3">
    <location>
        <begin position="21"/>
        <end position="41"/>
    </location>
</feature>
<dbReference type="OMA" id="LERDPCI"/>
<keyword evidence="6" id="KW-1185">Reference proteome</keyword>
<dbReference type="FunCoup" id="G0R408">
    <property type="interactions" value="32"/>
</dbReference>
<dbReference type="AlphaFoldDB" id="G0R408"/>
<reference evidence="5 6" key="1">
    <citation type="submission" date="2011-07" db="EMBL/GenBank/DDBJ databases">
        <authorList>
            <person name="Coyne R."/>
            <person name="Brami D."/>
            <person name="Johnson J."/>
            <person name="Hostetler J."/>
            <person name="Hannick L."/>
            <person name="Clark T."/>
            <person name="Cassidy-Hanley D."/>
            <person name="Inman J."/>
        </authorList>
    </citation>
    <scope>NUCLEOTIDE SEQUENCE [LARGE SCALE GENOMIC DNA]</scope>
    <source>
        <strain evidence="5 6">G5</strain>
    </source>
</reference>
<dbReference type="SUPFAM" id="SSF52540">
    <property type="entry name" value="P-loop containing nucleoside triphosphate hydrolases"/>
    <property type="match status" value="1"/>
</dbReference>
<dbReference type="GO" id="GO:0005524">
    <property type="term" value="F:ATP binding"/>
    <property type="evidence" value="ECO:0007669"/>
    <property type="project" value="InterPro"/>
</dbReference>
<dbReference type="InterPro" id="IPR026082">
    <property type="entry name" value="ABCA"/>
</dbReference>
<feature type="transmembrane region" description="Helical" evidence="3">
    <location>
        <begin position="226"/>
        <end position="243"/>
    </location>
</feature>
<dbReference type="Gene3D" id="3.40.50.300">
    <property type="entry name" value="P-loop containing nucleotide triphosphate hydrolases"/>
    <property type="match status" value="1"/>
</dbReference>
<dbReference type="PANTHER" id="PTHR19229:SF36">
    <property type="entry name" value="ATP-BINDING CASSETTE SUB-FAMILY A MEMBER 2"/>
    <property type="match status" value="1"/>
</dbReference>
<keyword evidence="3" id="KW-1133">Transmembrane helix</keyword>
<keyword evidence="2" id="KW-0677">Repeat</keyword>
<dbReference type="STRING" id="857967.G0R408"/>
<feature type="transmembrane region" description="Helical" evidence="3">
    <location>
        <begin position="122"/>
        <end position="144"/>
    </location>
</feature>
<feature type="domain" description="ABC transporter" evidence="4">
    <location>
        <begin position="319"/>
        <end position="543"/>
    </location>
</feature>
<keyword evidence="3" id="KW-0472">Membrane</keyword>
<name>G0R408_ICHMU</name>
<dbReference type="PROSITE" id="PS50893">
    <property type="entry name" value="ABC_TRANSPORTER_2"/>
    <property type="match status" value="1"/>
</dbReference>
<accession>G0R408</accession>
<keyword evidence="1" id="KW-0813">Transport</keyword>
<evidence type="ECO:0000256" key="1">
    <source>
        <dbReference type="ARBA" id="ARBA00022448"/>
    </source>
</evidence>
<evidence type="ECO:0000313" key="6">
    <source>
        <dbReference type="Proteomes" id="UP000008983"/>
    </source>
</evidence>
<keyword evidence="3" id="KW-0812">Transmembrane</keyword>
<gene>
    <name evidence="5" type="ORF">IMG5_188750</name>
</gene>
<dbReference type="eggNOG" id="KOG0059">
    <property type="taxonomic scope" value="Eukaryota"/>
</dbReference>
<dbReference type="GO" id="GO:0140359">
    <property type="term" value="F:ABC-type transporter activity"/>
    <property type="evidence" value="ECO:0007669"/>
    <property type="project" value="InterPro"/>
</dbReference>
<dbReference type="InParanoid" id="G0R408"/>
<dbReference type="EMBL" id="GL984319">
    <property type="protein sequence ID" value="EGR27805.1"/>
    <property type="molecule type" value="Genomic_DNA"/>
</dbReference>
<dbReference type="InterPro" id="IPR003439">
    <property type="entry name" value="ABC_transporter-like_ATP-bd"/>
</dbReference>
<feature type="transmembrane region" description="Helical" evidence="3">
    <location>
        <begin position="182"/>
        <end position="205"/>
    </location>
</feature>
<evidence type="ECO:0000256" key="2">
    <source>
        <dbReference type="ARBA" id="ARBA00022737"/>
    </source>
</evidence>
<dbReference type="GeneID" id="14903879"/>
<feature type="transmembrane region" description="Helical" evidence="3">
    <location>
        <begin position="98"/>
        <end position="116"/>
    </location>
</feature>
<organism evidence="5 6">
    <name type="scientific">Ichthyophthirius multifiliis</name>
    <name type="common">White spot disease agent</name>
    <name type="synonym">Ich</name>
    <dbReference type="NCBI Taxonomy" id="5932"/>
    <lineage>
        <taxon>Eukaryota</taxon>
        <taxon>Sar</taxon>
        <taxon>Alveolata</taxon>
        <taxon>Ciliophora</taxon>
        <taxon>Intramacronucleata</taxon>
        <taxon>Oligohymenophorea</taxon>
        <taxon>Hymenostomatida</taxon>
        <taxon>Ophryoglenina</taxon>
        <taxon>Ichthyophthirius</taxon>
    </lineage>
</organism>
<proteinExistence type="predicted"/>
<dbReference type="InterPro" id="IPR027417">
    <property type="entry name" value="P-loop_NTPase"/>
</dbReference>
<dbReference type="GO" id="GO:0016887">
    <property type="term" value="F:ATP hydrolysis activity"/>
    <property type="evidence" value="ECO:0007669"/>
    <property type="project" value="InterPro"/>
</dbReference>
<dbReference type="Pfam" id="PF00005">
    <property type="entry name" value="ABC_tran"/>
    <property type="match status" value="1"/>
</dbReference>
<sequence length="545" mass="63360">MLQFKTVFYKNILISFRSRDILKETILPLFAGLLLFLTKYIPQIQPMSVLLVPIAISAISRSVLISTVEEKQERYKETQKNYFSKQKKYQKLNIQKQIKCSISFLIVPIIAGIDGVKDAHSTVIFVIGFFAYSISAVNQSFVLSTFFSNTKIASEVGTIVMIIPIFLVYLVFIESIRESKIFFVIMGLFPQCSIAFLYLSTLEYLPFSTNIFQCLQYQGIDLNGQFWELIGLIFAYLIVYLYLDQVIPNEYGVCKSPFFFITELKNLFKDKKTEQKEITQSFIEYEQFHNNQDITKNVDSSSADFHEIYRNEKNLAQTIKIKNLVKKYGQFTAIDQISISLYESNIFCLLGHNGAGKTTTISVLTGLLSSTSGKVIMYGKDLSMDLDFIRKNIGLCTQKDCLYDDLTFVEHLRFIGNIKGIQGEKLEIQIQYILEKTNTHQEANKLVKELSGGQNVNFHQAWHQQAVQKQYFWMNQHLEWIIQAEEEFGKYQKIQEMRKELQYQQLIIQMKQKFLQIELLLWQKESFQQLVQASLQKKILEKDIL</sequence>
<evidence type="ECO:0000313" key="5">
    <source>
        <dbReference type="EMBL" id="EGR27805.1"/>
    </source>
</evidence>